<dbReference type="PANTHER" id="PTHR43327:SF10">
    <property type="entry name" value="STOMATIN-LIKE PROTEIN 2, MITOCHONDRIAL"/>
    <property type="match status" value="1"/>
</dbReference>
<feature type="compositionally biased region" description="Polar residues" evidence="1">
    <location>
        <begin position="16"/>
        <end position="30"/>
    </location>
</feature>
<dbReference type="STRING" id="4537.A0A0E0LRI2"/>
<dbReference type="AlphaFoldDB" id="A0A0E0LRI2"/>
<protein>
    <recommendedName>
        <fullName evidence="2">Band 7 domain-containing protein</fullName>
    </recommendedName>
</protein>
<dbReference type="Proteomes" id="UP000026962">
    <property type="component" value="Chromosome 8"/>
</dbReference>
<feature type="domain" description="Band 7" evidence="2">
    <location>
        <begin position="80"/>
        <end position="148"/>
    </location>
</feature>
<evidence type="ECO:0000256" key="1">
    <source>
        <dbReference type="SAM" id="MobiDB-lite"/>
    </source>
</evidence>
<evidence type="ECO:0000313" key="4">
    <source>
        <dbReference type="Proteomes" id="UP000026962"/>
    </source>
</evidence>
<sequence>MGGQPITTRPPKGTKVHNSSSAKTLSPSSRPTAMLLRRSAGPALQLLRPVAAVSTTRYYSDDVSRYDAVITPPVNWGMSIVREKEAFVVERCGKYHRTLGGGIHFLVPVIDRIAYVDSLQETATRIPDFIATTKENGQIKISGILFFKRSMNEAATDWKLNFLKCLRYEIAMEMQAGA</sequence>
<feature type="region of interest" description="Disordered" evidence="1">
    <location>
        <begin position="1"/>
        <end position="30"/>
    </location>
</feature>
<dbReference type="EnsemblPlants" id="OPUNC08G03500.1">
    <property type="protein sequence ID" value="OPUNC08G03500.1"/>
    <property type="gene ID" value="OPUNC08G03500"/>
</dbReference>
<dbReference type="InterPro" id="IPR001107">
    <property type="entry name" value="Band_7"/>
</dbReference>
<keyword evidence="4" id="KW-1185">Reference proteome</keyword>
<dbReference type="GO" id="GO:0005739">
    <property type="term" value="C:mitochondrion"/>
    <property type="evidence" value="ECO:0007669"/>
    <property type="project" value="TreeGrafter"/>
</dbReference>
<dbReference type="Gramene" id="OPUNC08G03500.1">
    <property type="protein sequence ID" value="OPUNC08G03500.1"/>
    <property type="gene ID" value="OPUNC08G03500"/>
</dbReference>
<name>A0A0E0LRI2_ORYPU</name>
<reference evidence="3" key="2">
    <citation type="submission" date="2018-05" db="EMBL/GenBank/DDBJ databases">
        <title>OpunRS2 (Oryza punctata Reference Sequence Version 2).</title>
        <authorList>
            <person name="Zhang J."/>
            <person name="Kudrna D."/>
            <person name="Lee S."/>
            <person name="Talag J."/>
            <person name="Welchert J."/>
            <person name="Wing R.A."/>
        </authorList>
    </citation>
    <scope>NUCLEOTIDE SEQUENCE [LARGE SCALE GENOMIC DNA]</scope>
</reference>
<dbReference type="eggNOG" id="KOG2620">
    <property type="taxonomic scope" value="Eukaryota"/>
</dbReference>
<dbReference type="Pfam" id="PF01145">
    <property type="entry name" value="Band_7"/>
    <property type="match status" value="1"/>
</dbReference>
<organism evidence="3">
    <name type="scientific">Oryza punctata</name>
    <name type="common">Red rice</name>
    <dbReference type="NCBI Taxonomy" id="4537"/>
    <lineage>
        <taxon>Eukaryota</taxon>
        <taxon>Viridiplantae</taxon>
        <taxon>Streptophyta</taxon>
        <taxon>Embryophyta</taxon>
        <taxon>Tracheophyta</taxon>
        <taxon>Spermatophyta</taxon>
        <taxon>Magnoliopsida</taxon>
        <taxon>Liliopsida</taxon>
        <taxon>Poales</taxon>
        <taxon>Poaceae</taxon>
        <taxon>BOP clade</taxon>
        <taxon>Oryzoideae</taxon>
        <taxon>Oryzeae</taxon>
        <taxon>Oryzinae</taxon>
        <taxon>Oryza</taxon>
    </lineage>
</organism>
<dbReference type="HOGENOM" id="CLU_024949_3_5_1"/>
<accession>A0A0E0LRI2</accession>
<dbReference type="GO" id="GO:0007005">
    <property type="term" value="P:mitochondrion organization"/>
    <property type="evidence" value="ECO:0007669"/>
    <property type="project" value="TreeGrafter"/>
</dbReference>
<evidence type="ECO:0000259" key="2">
    <source>
        <dbReference type="Pfam" id="PF01145"/>
    </source>
</evidence>
<evidence type="ECO:0000313" key="3">
    <source>
        <dbReference type="EnsemblPlants" id="OPUNC08G03500.1"/>
    </source>
</evidence>
<dbReference type="InterPro" id="IPR050710">
    <property type="entry name" value="Band7/mec-2_domain"/>
</dbReference>
<dbReference type="PANTHER" id="PTHR43327">
    <property type="entry name" value="STOMATIN-LIKE PROTEIN 2, MITOCHONDRIAL"/>
    <property type="match status" value="1"/>
</dbReference>
<reference evidence="3" key="1">
    <citation type="submission" date="2015-04" db="UniProtKB">
        <authorList>
            <consortium name="EnsemblPlants"/>
        </authorList>
    </citation>
    <scope>IDENTIFICATION</scope>
</reference>
<proteinExistence type="predicted"/>